<protein>
    <submittedName>
        <fullName evidence="2">Uncharacterized protein</fullName>
    </submittedName>
</protein>
<dbReference type="RefSeq" id="WP_145198580.1">
    <property type="nucleotide sequence ID" value="NZ_CP036434.1"/>
</dbReference>
<evidence type="ECO:0000313" key="3">
    <source>
        <dbReference type="Proteomes" id="UP000320390"/>
    </source>
</evidence>
<name>A0A518ETT4_9BACT</name>
<dbReference type="OrthoDB" id="9809989at2"/>
<proteinExistence type="predicted"/>
<dbReference type="Proteomes" id="UP000320390">
    <property type="component" value="Chromosome"/>
</dbReference>
<reference evidence="2 3" key="1">
    <citation type="submission" date="2019-02" db="EMBL/GenBank/DDBJ databases">
        <title>Deep-cultivation of Planctomycetes and their phenomic and genomic characterization uncovers novel biology.</title>
        <authorList>
            <person name="Wiegand S."/>
            <person name="Jogler M."/>
            <person name="Boedeker C."/>
            <person name="Pinto D."/>
            <person name="Vollmers J."/>
            <person name="Rivas-Marin E."/>
            <person name="Kohn T."/>
            <person name="Peeters S.H."/>
            <person name="Heuer A."/>
            <person name="Rast P."/>
            <person name="Oberbeckmann S."/>
            <person name="Bunk B."/>
            <person name="Jeske O."/>
            <person name="Meyerdierks A."/>
            <person name="Storesund J.E."/>
            <person name="Kallscheuer N."/>
            <person name="Luecker S."/>
            <person name="Lage O.M."/>
            <person name="Pohl T."/>
            <person name="Merkel B.J."/>
            <person name="Hornburger P."/>
            <person name="Mueller R.-W."/>
            <person name="Bruemmer F."/>
            <person name="Labrenz M."/>
            <person name="Spormann A.M."/>
            <person name="Op den Camp H."/>
            <person name="Overmann J."/>
            <person name="Amann R."/>
            <person name="Jetten M.S.M."/>
            <person name="Mascher T."/>
            <person name="Medema M.H."/>
            <person name="Devos D.P."/>
            <person name="Kaster A.-K."/>
            <person name="Ovreas L."/>
            <person name="Rohde M."/>
            <person name="Galperin M.Y."/>
            <person name="Jogler C."/>
        </authorList>
    </citation>
    <scope>NUCLEOTIDE SEQUENCE [LARGE SCALE GENOMIC DNA]</scope>
    <source>
        <strain evidence="2 3">Poly30</strain>
    </source>
</reference>
<evidence type="ECO:0000256" key="1">
    <source>
        <dbReference type="SAM" id="MobiDB-lite"/>
    </source>
</evidence>
<organism evidence="2 3">
    <name type="scientific">Saltatorellus ferox</name>
    <dbReference type="NCBI Taxonomy" id="2528018"/>
    <lineage>
        <taxon>Bacteria</taxon>
        <taxon>Pseudomonadati</taxon>
        <taxon>Planctomycetota</taxon>
        <taxon>Planctomycetia</taxon>
        <taxon>Planctomycetia incertae sedis</taxon>
        <taxon>Saltatorellus</taxon>
    </lineage>
</organism>
<keyword evidence="3" id="KW-1185">Reference proteome</keyword>
<feature type="region of interest" description="Disordered" evidence="1">
    <location>
        <begin position="62"/>
        <end position="96"/>
    </location>
</feature>
<gene>
    <name evidence="2" type="ORF">Poly30_30240</name>
</gene>
<dbReference type="EMBL" id="CP036434">
    <property type="protein sequence ID" value="QDV07498.1"/>
    <property type="molecule type" value="Genomic_DNA"/>
</dbReference>
<dbReference type="AlphaFoldDB" id="A0A518ETT4"/>
<sequence>MISTRLTKLVLVLLVLGVSALVGWRLIHAPGEPAQGRVVLEPGGQGSAPAVDAELDAEVADLSTDGPAEERESIEIPGDVETDARSAGAPSDDDARTHTLRIQVNGPDGAPVPGCPVAVTIQEPSTPYLVFDLLTDSSGLAAVGVPGGSYYVTANGPRRTPAQGEAIADLSMGYLERVVVVEEDVEKTFVLRRLSASLEVEVVDDLGAPVEGVKVRVASWAQRSGSTDAEGRMVAERLLPGRAVVRLDVDEGVGVALDDSSKVRTLDVLENRRSRVRFVLKRYGAVKIRIAAPLADHGTSVVGDPSEPAGLLVTPLDRSSGGKRKSQRVTMGEFHVFSDLAPGLYSVEASFKADSELGLLRDLAPVEVLPGEVTERTLEAIRFSGHVSGRLLQRDGRPAAGVFVIIRPLLSEKVRLQDAQVKSGRSDDKGRFAISGLREGPHEIQLNVDHLKDVNYALPDPSAPFFEFRIPGPELVITLDPGATIAGRLGEGAGQLPKEQKPAQLEIDRYRFPSAQSFPIEDGEVTIRHLRAGPYRLRWLNAAGESLREERVVVPDGGEVSVVFGER</sequence>
<evidence type="ECO:0000313" key="2">
    <source>
        <dbReference type="EMBL" id="QDV07498.1"/>
    </source>
</evidence>
<accession>A0A518ETT4</accession>